<protein>
    <submittedName>
        <fullName evidence="8">Uncharacterized protein</fullName>
    </submittedName>
</protein>
<feature type="transmembrane region" description="Helical" evidence="7">
    <location>
        <begin position="216"/>
        <end position="240"/>
    </location>
</feature>
<dbReference type="PRINTS" id="PR00447">
    <property type="entry name" value="NATRESASSCMP"/>
</dbReference>
<evidence type="ECO:0000256" key="4">
    <source>
        <dbReference type="ARBA" id="ARBA00022989"/>
    </source>
</evidence>
<evidence type="ECO:0000313" key="8">
    <source>
        <dbReference type="EMBL" id="CAE2303318.1"/>
    </source>
</evidence>
<dbReference type="PANTHER" id="PTHR11706:SF33">
    <property type="entry name" value="NATURAL RESISTANCE-ASSOCIATED MACROPHAGE PROTEIN 2"/>
    <property type="match status" value="1"/>
</dbReference>
<feature type="region of interest" description="Disordered" evidence="6">
    <location>
        <begin position="1"/>
        <end position="69"/>
    </location>
</feature>
<dbReference type="Pfam" id="PF01566">
    <property type="entry name" value="Nramp"/>
    <property type="match status" value="1"/>
</dbReference>
<feature type="transmembrane region" description="Helical" evidence="7">
    <location>
        <begin position="342"/>
        <end position="362"/>
    </location>
</feature>
<evidence type="ECO:0000256" key="3">
    <source>
        <dbReference type="ARBA" id="ARBA00022692"/>
    </source>
</evidence>
<feature type="transmembrane region" description="Helical" evidence="7">
    <location>
        <begin position="491"/>
        <end position="514"/>
    </location>
</feature>
<comment type="subcellular location">
    <subcellularLocation>
        <location evidence="1">Membrane</location>
        <topology evidence="1">Multi-pass membrane protein</topology>
    </subcellularLocation>
</comment>
<dbReference type="NCBIfam" id="NF001923">
    <property type="entry name" value="PRK00701.1"/>
    <property type="match status" value="1"/>
</dbReference>
<evidence type="ECO:0000256" key="1">
    <source>
        <dbReference type="ARBA" id="ARBA00004141"/>
    </source>
</evidence>
<keyword evidence="3 7" id="KW-0812">Transmembrane</keyword>
<gene>
    <name evidence="8" type="ORF">GTHE00462_LOCUS17181</name>
</gene>
<evidence type="ECO:0000256" key="6">
    <source>
        <dbReference type="SAM" id="MobiDB-lite"/>
    </source>
</evidence>
<sequence>MAGIGREDENLDIEGGDGIQSRGTATAQDLVVEQSGGVQSQQEGSSSRRHKEVNLKCLKGEGQDEEEEDCMDPSAPLLSVGMSFDERDASLGELYRSVEVEYAGGGSWWSKVKPFLGPGTLIAVGYMDPGNWATDIQAGSAYNYDLLFFVLASSIMAMLFQTLSVRLGLASRTDLAQACRMHFPKAVTIVLWLMAQIAICACDLAEVIGSALALKLLFSIPITYGVLITGADVLLVLALGGNQMRILEGIILALMATITVCFIVEIYFSQPDMAGILRGCFLPQSSLITDSNRLFLGVGILGATVMPHNLYLHSSLVLTRNVARNPRAVKEAVVFSTLDSNVSLLLAFFVNAAILVLSAATFNRSGHKDVASIEEAASLMDRVLGKKMASVLFGTALLASGQQSTLTGTLAGQVVMDGFLHFKIEPAMQRLVTRTSAIAPALAVLLLQGDSAVDTLLLWSQVVLSLQLPFAIIPLVYFTSSHSIMGEHASSTFLCMLSWAITSLVVGLNLLLIYTGLASLT</sequence>
<feature type="compositionally biased region" description="Basic and acidic residues" evidence="6">
    <location>
        <begin position="52"/>
        <end position="62"/>
    </location>
</feature>
<evidence type="ECO:0000256" key="7">
    <source>
        <dbReference type="SAM" id="Phobius"/>
    </source>
</evidence>
<dbReference type="NCBIfam" id="NF037982">
    <property type="entry name" value="Nramp_1"/>
    <property type="match status" value="1"/>
</dbReference>
<keyword evidence="5 7" id="KW-0472">Membrane</keyword>
<feature type="compositionally biased region" description="Low complexity" evidence="6">
    <location>
        <begin position="31"/>
        <end position="45"/>
    </location>
</feature>
<feature type="transmembrane region" description="Helical" evidence="7">
    <location>
        <begin position="146"/>
        <end position="169"/>
    </location>
</feature>
<proteinExistence type="inferred from homology"/>
<name>A0A7S4NRV7_GUITH</name>
<feature type="transmembrane region" description="Helical" evidence="7">
    <location>
        <begin position="189"/>
        <end position="209"/>
    </location>
</feature>
<evidence type="ECO:0000256" key="5">
    <source>
        <dbReference type="ARBA" id="ARBA00023136"/>
    </source>
</evidence>
<dbReference type="GO" id="GO:0005384">
    <property type="term" value="F:manganese ion transmembrane transporter activity"/>
    <property type="evidence" value="ECO:0007669"/>
    <property type="project" value="TreeGrafter"/>
</dbReference>
<dbReference type="EMBL" id="HBKN01021908">
    <property type="protein sequence ID" value="CAE2303318.1"/>
    <property type="molecule type" value="Transcribed_RNA"/>
</dbReference>
<keyword evidence="4 7" id="KW-1133">Transmembrane helix</keyword>
<reference evidence="8" key="1">
    <citation type="submission" date="2021-01" db="EMBL/GenBank/DDBJ databases">
        <authorList>
            <person name="Corre E."/>
            <person name="Pelletier E."/>
            <person name="Niang G."/>
            <person name="Scheremetjew M."/>
            <person name="Finn R."/>
            <person name="Kale V."/>
            <person name="Holt S."/>
            <person name="Cochrane G."/>
            <person name="Meng A."/>
            <person name="Brown T."/>
            <person name="Cohen L."/>
        </authorList>
    </citation>
    <scope>NUCLEOTIDE SEQUENCE</scope>
    <source>
        <strain evidence="8">CCMP 2712</strain>
    </source>
</reference>
<dbReference type="NCBIfam" id="TIGR01197">
    <property type="entry name" value="nramp"/>
    <property type="match status" value="1"/>
</dbReference>
<dbReference type="GO" id="GO:0034755">
    <property type="term" value="P:iron ion transmembrane transport"/>
    <property type="evidence" value="ECO:0007669"/>
    <property type="project" value="TreeGrafter"/>
</dbReference>
<accession>A0A7S4NRV7</accession>
<feature type="transmembrane region" description="Helical" evidence="7">
    <location>
        <begin position="246"/>
        <end position="268"/>
    </location>
</feature>
<dbReference type="HAMAP" id="MF_00221">
    <property type="entry name" value="NRAMP"/>
    <property type="match status" value="1"/>
</dbReference>
<dbReference type="GO" id="GO:0005886">
    <property type="term" value="C:plasma membrane"/>
    <property type="evidence" value="ECO:0007669"/>
    <property type="project" value="TreeGrafter"/>
</dbReference>
<feature type="transmembrane region" description="Helical" evidence="7">
    <location>
        <begin position="455"/>
        <end position="479"/>
    </location>
</feature>
<dbReference type="PANTHER" id="PTHR11706">
    <property type="entry name" value="SOLUTE CARRIER PROTEIN FAMILY 11 MEMBER"/>
    <property type="match status" value="1"/>
</dbReference>
<keyword evidence="2" id="KW-0813">Transport</keyword>
<dbReference type="GO" id="GO:0015086">
    <property type="term" value="F:cadmium ion transmembrane transporter activity"/>
    <property type="evidence" value="ECO:0007669"/>
    <property type="project" value="TreeGrafter"/>
</dbReference>
<dbReference type="InterPro" id="IPR001046">
    <property type="entry name" value="NRAMP_fam"/>
</dbReference>
<feature type="transmembrane region" description="Helical" evidence="7">
    <location>
        <begin position="294"/>
        <end position="312"/>
    </location>
</feature>
<evidence type="ECO:0000256" key="2">
    <source>
        <dbReference type="ARBA" id="ARBA00022448"/>
    </source>
</evidence>
<organism evidence="8">
    <name type="scientific">Guillardia theta</name>
    <name type="common">Cryptophyte</name>
    <name type="synonym">Cryptomonas phi</name>
    <dbReference type="NCBI Taxonomy" id="55529"/>
    <lineage>
        <taxon>Eukaryota</taxon>
        <taxon>Cryptophyceae</taxon>
        <taxon>Pyrenomonadales</taxon>
        <taxon>Geminigeraceae</taxon>
        <taxon>Guillardia</taxon>
    </lineage>
</organism>
<dbReference type="AlphaFoldDB" id="A0A7S4NRV7"/>